<dbReference type="Pfam" id="PF11992">
    <property type="entry name" value="TgpA_N"/>
    <property type="match status" value="1"/>
</dbReference>
<protein>
    <submittedName>
        <fullName evidence="4">Transglutaminase-like enzyme, putative cysteine protease</fullName>
    </submittedName>
</protein>
<dbReference type="InterPro" id="IPR052901">
    <property type="entry name" value="Bact_TGase-like"/>
</dbReference>
<feature type="transmembrane region" description="Helical" evidence="2">
    <location>
        <begin position="607"/>
        <end position="626"/>
    </location>
</feature>
<feature type="region of interest" description="Disordered" evidence="1">
    <location>
        <begin position="540"/>
        <end position="601"/>
    </location>
</feature>
<keyword evidence="2" id="KW-1133">Transmembrane helix</keyword>
<reference evidence="5" key="1">
    <citation type="submission" date="2016-10" db="EMBL/GenBank/DDBJ databases">
        <authorList>
            <person name="Varghese N."/>
            <person name="Submissions S."/>
        </authorList>
    </citation>
    <scope>NUCLEOTIDE SEQUENCE [LARGE SCALE GENOMIC DNA]</scope>
    <source>
        <strain evidence="5">DSM 21368</strain>
    </source>
</reference>
<dbReference type="EMBL" id="FNTX01000001">
    <property type="protein sequence ID" value="SED87505.1"/>
    <property type="molecule type" value="Genomic_DNA"/>
</dbReference>
<keyword evidence="4" id="KW-0645">Protease</keyword>
<dbReference type="InterPro" id="IPR038765">
    <property type="entry name" value="Papain-like_cys_pep_sf"/>
</dbReference>
<dbReference type="GO" id="GO:0006508">
    <property type="term" value="P:proteolysis"/>
    <property type="evidence" value="ECO:0007669"/>
    <property type="project" value="UniProtKB-KW"/>
</dbReference>
<evidence type="ECO:0000256" key="1">
    <source>
        <dbReference type="SAM" id="MobiDB-lite"/>
    </source>
</evidence>
<dbReference type="GO" id="GO:0008233">
    <property type="term" value="F:peptidase activity"/>
    <property type="evidence" value="ECO:0007669"/>
    <property type="project" value="UniProtKB-KW"/>
</dbReference>
<dbReference type="RefSeq" id="WP_175476935.1">
    <property type="nucleotide sequence ID" value="NZ_FNTX01000001.1"/>
</dbReference>
<accession>A0A1H5E8S1</accession>
<dbReference type="AlphaFoldDB" id="A0A1H5E8S1"/>
<dbReference type="SMART" id="SM00460">
    <property type="entry name" value="TGc"/>
    <property type="match status" value="1"/>
</dbReference>
<dbReference type="InterPro" id="IPR002931">
    <property type="entry name" value="Transglutaminase-like"/>
</dbReference>
<feature type="compositionally biased region" description="Acidic residues" evidence="1">
    <location>
        <begin position="563"/>
        <end position="573"/>
    </location>
</feature>
<feature type="transmembrane region" description="Helical" evidence="2">
    <location>
        <begin position="30"/>
        <end position="48"/>
    </location>
</feature>
<dbReference type="STRING" id="648782.SAMN04488554_0932"/>
<name>A0A1H5E8S1_9MICO</name>
<evidence type="ECO:0000313" key="4">
    <source>
        <dbReference type="EMBL" id="SED87505.1"/>
    </source>
</evidence>
<feature type="compositionally biased region" description="Acidic residues" evidence="1">
    <location>
        <begin position="581"/>
        <end position="593"/>
    </location>
</feature>
<dbReference type="SUPFAM" id="SSF54001">
    <property type="entry name" value="Cysteine proteinases"/>
    <property type="match status" value="1"/>
</dbReference>
<evidence type="ECO:0000259" key="3">
    <source>
        <dbReference type="SMART" id="SM00460"/>
    </source>
</evidence>
<keyword evidence="2" id="KW-0472">Membrane</keyword>
<dbReference type="Pfam" id="PF01841">
    <property type="entry name" value="Transglut_core"/>
    <property type="match status" value="1"/>
</dbReference>
<dbReference type="PANTHER" id="PTHR42736">
    <property type="entry name" value="PROTEIN-GLUTAMINE GAMMA-GLUTAMYLTRANSFERASE"/>
    <property type="match status" value="1"/>
</dbReference>
<dbReference type="InterPro" id="IPR021878">
    <property type="entry name" value="TgpA_N"/>
</dbReference>
<keyword evidence="5" id="KW-1185">Reference proteome</keyword>
<feature type="transmembrane region" description="Helical" evidence="2">
    <location>
        <begin position="165"/>
        <end position="188"/>
    </location>
</feature>
<evidence type="ECO:0000256" key="2">
    <source>
        <dbReference type="SAM" id="Phobius"/>
    </source>
</evidence>
<dbReference type="Gene3D" id="3.10.620.30">
    <property type="match status" value="1"/>
</dbReference>
<organism evidence="4 5">
    <name type="scientific">Ruania alba</name>
    <dbReference type="NCBI Taxonomy" id="648782"/>
    <lineage>
        <taxon>Bacteria</taxon>
        <taxon>Bacillati</taxon>
        <taxon>Actinomycetota</taxon>
        <taxon>Actinomycetes</taxon>
        <taxon>Micrococcales</taxon>
        <taxon>Ruaniaceae</taxon>
        <taxon>Ruania</taxon>
    </lineage>
</organism>
<feature type="transmembrane region" description="Helical" evidence="2">
    <location>
        <begin position="55"/>
        <end position="74"/>
    </location>
</feature>
<feature type="transmembrane region" description="Helical" evidence="2">
    <location>
        <begin position="209"/>
        <end position="232"/>
    </location>
</feature>
<keyword evidence="2" id="KW-0812">Transmembrane</keyword>
<dbReference type="Proteomes" id="UP000199220">
    <property type="component" value="Unassembled WGS sequence"/>
</dbReference>
<evidence type="ECO:0000313" key="5">
    <source>
        <dbReference type="Proteomes" id="UP000199220"/>
    </source>
</evidence>
<proteinExistence type="predicted"/>
<gene>
    <name evidence="4" type="ORF">SAMN04488554_0932</name>
</gene>
<sequence>MIGAARTLAVAGLVIASTWSLATLVLPDLWILPTACTLLVTSAVLVALRRVVRSVLGPTLVATVVAALFLHGWYTLDVAAVPGVPDGTTIAYLRMVIESAIAHTQVVLPPIADHPGVGLLVSAGATLAFLLTELVGVGSRAPAWSMVPVLPLWSIPVLLDARVSTGVLVVTGATFLAVLATAAAPERVRTAGRGNRGPAGTNRRRSPAWWPGVVVTTVACLVLALVAAPALLRIPNPVRIHSPAELGAASATRLELGLDLRDDLVRSQEETVITYTGAAPADLGPLHAYTLSDFDGSTWDRTAERTTSPVDADDEILWPTPTSSALSRTVEITVLDLRQDRLLLPDEPRSVQTADDTENLTYYPDTDELVVDRTRPGEPLRYEVTIHPRNLDPNRLRDLDPREQDSDPSWLAVPDTGYADEIAALARDIVADADAETGYDEALALQNYLRDPDEFTYTESVTAVRTTDAVWDFLDDRRGYCVQFATTMVMLARSLDLPARLAIGYLPGESVDGGGEIGSHSAHAWPQILFPEVGWVRFEPTPQQQTGTSPDWAPETPPTTEPTDSETASEDPSESPSTTDAPEETDEPTDDEGTASADSTANDRRELAAAGLVLLIGLATALTLILRRRERMGARGVEIAWTHVLHRLSRAGVPTRPDGTPRSYARAGTDLMSTSGSAALHALARAVEARRYRAAPTEPTRSQVTTWVREIERGLRRGPDGED</sequence>
<feature type="domain" description="Transglutaminase-like" evidence="3">
    <location>
        <begin position="473"/>
        <end position="542"/>
    </location>
</feature>
<dbReference type="PANTHER" id="PTHR42736:SF1">
    <property type="entry name" value="PROTEIN-GLUTAMINE GAMMA-GLUTAMYLTRANSFERASE"/>
    <property type="match status" value="1"/>
</dbReference>
<keyword evidence="4" id="KW-0378">Hydrolase</keyword>